<keyword evidence="3" id="KW-0862">Zinc</keyword>
<dbReference type="EMBL" id="JAXUIC010000011">
    <property type="protein sequence ID" value="KAK4562621.1"/>
    <property type="molecule type" value="Genomic_DNA"/>
</dbReference>
<organism evidence="6 7">
    <name type="scientific">Quercus rubra</name>
    <name type="common">Northern red oak</name>
    <name type="synonym">Quercus borealis</name>
    <dbReference type="NCBI Taxonomy" id="3512"/>
    <lineage>
        <taxon>Eukaryota</taxon>
        <taxon>Viridiplantae</taxon>
        <taxon>Streptophyta</taxon>
        <taxon>Embryophyta</taxon>
        <taxon>Tracheophyta</taxon>
        <taxon>Spermatophyta</taxon>
        <taxon>Magnoliopsida</taxon>
        <taxon>eudicotyledons</taxon>
        <taxon>Gunneridae</taxon>
        <taxon>Pentapetalae</taxon>
        <taxon>rosids</taxon>
        <taxon>fabids</taxon>
        <taxon>Fagales</taxon>
        <taxon>Fagaceae</taxon>
        <taxon>Quercus</taxon>
    </lineage>
</organism>
<dbReference type="Proteomes" id="UP001324115">
    <property type="component" value="Unassembled WGS sequence"/>
</dbReference>
<dbReference type="GO" id="GO:0006511">
    <property type="term" value="P:ubiquitin-dependent protein catabolic process"/>
    <property type="evidence" value="ECO:0007669"/>
    <property type="project" value="TreeGrafter"/>
</dbReference>
<dbReference type="InterPro" id="IPR013083">
    <property type="entry name" value="Znf_RING/FYVE/PHD"/>
</dbReference>
<dbReference type="SUPFAM" id="SSF57850">
    <property type="entry name" value="RING/U-box"/>
    <property type="match status" value="1"/>
</dbReference>
<dbReference type="GO" id="GO:0061630">
    <property type="term" value="F:ubiquitin protein ligase activity"/>
    <property type="evidence" value="ECO:0007669"/>
    <property type="project" value="TreeGrafter"/>
</dbReference>
<dbReference type="PANTHER" id="PTHR45931:SF16">
    <property type="entry name" value="RING_U-BOX SUPERFAMILY PROTEIN"/>
    <property type="match status" value="1"/>
</dbReference>
<keyword evidence="2 4" id="KW-0863">Zinc-finger</keyword>
<dbReference type="PANTHER" id="PTHR45931">
    <property type="entry name" value="SI:CH211-59O9.10"/>
    <property type="match status" value="1"/>
</dbReference>
<evidence type="ECO:0000256" key="1">
    <source>
        <dbReference type="ARBA" id="ARBA00022723"/>
    </source>
</evidence>
<evidence type="ECO:0000256" key="4">
    <source>
        <dbReference type="PROSITE-ProRule" id="PRU00175"/>
    </source>
</evidence>
<dbReference type="GO" id="GO:0008270">
    <property type="term" value="F:zinc ion binding"/>
    <property type="evidence" value="ECO:0007669"/>
    <property type="project" value="UniProtKB-KW"/>
</dbReference>
<evidence type="ECO:0000313" key="7">
    <source>
        <dbReference type="Proteomes" id="UP001324115"/>
    </source>
</evidence>
<dbReference type="CDD" id="cd16454">
    <property type="entry name" value="RING-H2_PA-TM-RING"/>
    <property type="match status" value="1"/>
</dbReference>
<reference evidence="6 7" key="1">
    <citation type="journal article" date="2023" name="G3 (Bethesda)">
        <title>A haplotype-resolved chromosome-scale genome for Quercus rubra L. provides insights into the genetics of adaptive traits for red oak species.</title>
        <authorList>
            <person name="Kapoor B."/>
            <person name="Jenkins J."/>
            <person name="Schmutz J."/>
            <person name="Zhebentyayeva T."/>
            <person name="Kuelheim C."/>
            <person name="Coggeshall M."/>
            <person name="Heim C."/>
            <person name="Lasky J.R."/>
            <person name="Leites L."/>
            <person name="Islam-Faridi N."/>
            <person name="Romero-Severson J."/>
            <person name="DeLeo V.L."/>
            <person name="Lucas S.M."/>
            <person name="Lazic D."/>
            <person name="Gailing O."/>
            <person name="Carlson J."/>
            <person name="Staton M."/>
        </authorList>
    </citation>
    <scope>NUCLEOTIDE SEQUENCE [LARGE SCALE GENOMIC DNA]</scope>
    <source>
        <strain evidence="6">Pseudo-F2</strain>
    </source>
</reference>
<dbReference type="Gene3D" id="3.30.40.10">
    <property type="entry name" value="Zinc/RING finger domain, C3HC4 (zinc finger)"/>
    <property type="match status" value="1"/>
</dbReference>
<feature type="domain" description="RING-type" evidence="5">
    <location>
        <begin position="165"/>
        <end position="208"/>
    </location>
</feature>
<name>A0AAN7E3P9_QUERU</name>
<dbReference type="SMART" id="SM00184">
    <property type="entry name" value="RING"/>
    <property type="match status" value="1"/>
</dbReference>
<gene>
    <name evidence="6" type="ORF">RGQ29_005216</name>
</gene>
<evidence type="ECO:0000256" key="3">
    <source>
        <dbReference type="ARBA" id="ARBA00022833"/>
    </source>
</evidence>
<keyword evidence="1" id="KW-0479">Metal-binding</keyword>
<proteinExistence type="predicted"/>
<sequence>MIYSSIVSHAHYSVVLSTHQWLLPKLKFKEGRSTEVSGKLLVSYHSIYKKVHRDLDGVLHLDVDIGTRSRPLFSIRAPTELLSLTAYHHAYLLHEVSTTLLATHLNLDPQINHSVTLQIASLATRLLMAKAHPFGYSIKAELELLQFEESVSDNDGDEDVDYGTCSVCLEDFSSTVGSKMVVTDCSHFYHASCLLPWLKRQNTCPTCRRRVVDRIVDRC</sequence>
<comment type="caution">
    <text evidence="6">The sequence shown here is derived from an EMBL/GenBank/DDBJ whole genome shotgun (WGS) entry which is preliminary data.</text>
</comment>
<dbReference type="PROSITE" id="PS50089">
    <property type="entry name" value="ZF_RING_2"/>
    <property type="match status" value="1"/>
</dbReference>
<evidence type="ECO:0000313" key="6">
    <source>
        <dbReference type="EMBL" id="KAK4562621.1"/>
    </source>
</evidence>
<evidence type="ECO:0000259" key="5">
    <source>
        <dbReference type="PROSITE" id="PS50089"/>
    </source>
</evidence>
<dbReference type="AlphaFoldDB" id="A0AAN7E3P9"/>
<keyword evidence="7" id="KW-1185">Reference proteome</keyword>
<dbReference type="GO" id="GO:0005634">
    <property type="term" value="C:nucleus"/>
    <property type="evidence" value="ECO:0007669"/>
    <property type="project" value="TreeGrafter"/>
</dbReference>
<evidence type="ECO:0000256" key="2">
    <source>
        <dbReference type="ARBA" id="ARBA00022771"/>
    </source>
</evidence>
<dbReference type="InterPro" id="IPR051834">
    <property type="entry name" value="RING_finger_E3_ligase"/>
</dbReference>
<dbReference type="InterPro" id="IPR001841">
    <property type="entry name" value="Znf_RING"/>
</dbReference>
<accession>A0AAN7E3P9</accession>
<protein>
    <recommendedName>
        <fullName evidence="5">RING-type domain-containing protein</fullName>
    </recommendedName>
</protein>
<dbReference type="Pfam" id="PF13639">
    <property type="entry name" value="zf-RING_2"/>
    <property type="match status" value="1"/>
</dbReference>